<keyword evidence="2" id="KW-0472">Membrane</keyword>
<keyword evidence="2" id="KW-1133">Transmembrane helix</keyword>
<dbReference type="Proteomes" id="UP000541352">
    <property type="component" value="Unassembled WGS sequence"/>
</dbReference>
<keyword evidence="1" id="KW-0175">Coiled coil</keyword>
<protein>
    <submittedName>
        <fullName evidence="3">Uncharacterized protein</fullName>
    </submittedName>
</protein>
<name>A0A7W5ZIP9_9BACT</name>
<comment type="caution">
    <text evidence="3">The sequence shown here is derived from an EMBL/GenBank/DDBJ whole genome shotgun (WGS) entry which is preliminary data.</text>
</comment>
<feature type="transmembrane region" description="Helical" evidence="2">
    <location>
        <begin position="210"/>
        <end position="231"/>
    </location>
</feature>
<accession>A0A7W5ZIP9</accession>
<feature type="transmembrane region" description="Helical" evidence="2">
    <location>
        <begin position="243"/>
        <end position="262"/>
    </location>
</feature>
<evidence type="ECO:0000256" key="2">
    <source>
        <dbReference type="SAM" id="Phobius"/>
    </source>
</evidence>
<evidence type="ECO:0000313" key="4">
    <source>
        <dbReference type="Proteomes" id="UP000541352"/>
    </source>
</evidence>
<proteinExistence type="predicted"/>
<keyword evidence="4" id="KW-1185">Reference proteome</keyword>
<gene>
    <name evidence="3" type="ORF">FHS57_000453</name>
</gene>
<feature type="coiled-coil region" evidence="1">
    <location>
        <begin position="135"/>
        <end position="169"/>
    </location>
</feature>
<evidence type="ECO:0000313" key="3">
    <source>
        <dbReference type="EMBL" id="MBB3836471.1"/>
    </source>
</evidence>
<keyword evidence="2" id="KW-0812">Transmembrane</keyword>
<organism evidence="3 4">
    <name type="scientific">Runella defluvii</name>
    <dbReference type="NCBI Taxonomy" id="370973"/>
    <lineage>
        <taxon>Bacteria</taxon>
        <taxon>Pseudomonadati</taxon>
        <taxon>Bacteroidota</taxon>
        <taxon>Cytophagia</taxon>
        <taxon>Cytophagales</taxon>
        <taxon>Spirosomataceae</taxon>
        <taxon>Runella</taxon>
    </lineage>
</organism>
<evidence type="ECO:0000256" key="1">
    <source>
        <dbReference type="SAM" id="Coils"/>
    </source>
</evidence>
<dbReference type="EMBL" id="JACIBY010000001">
    <property type="protein sequence ID" value="MBB3836471.1"/>
    <property type="molecule type" value="Genomic_DNA"/>
</dbReference>
<feature type="transmembrane region" description="Helical" evidence="2">
    <location>
        <begin position="177"/>
        <end position="198"/>
    </location>
</feature>
<dbReference type="RefSeq" id="WP_183971223.1">
    <property type="nucleotide sequence ID" value="NZ_JACIBY010000001.1"/>
</dbReference>
<reference evidence="3 4" key="1">
    <citation type="submission" date="2020-08" db="EMBL/GenBank/DDBJ databases">
        <title>Genomic Encyclopedia of Type Strains, Phase IV (KMG-IV): sequencing the most valuable type-strain genomes for metagenomic binning, comparative biology and taxonomic classification.</title>
        <authorList>
            <person name="Goeker M."/>
        </authorList>
    </citation>
    <scope>NUCLEOTIDE SEQUENCE [LARGE SCALE GENOMIC DNA]</scope>
    <source>
        <strain evidence="3 4">DSM 17976</strain>
    </source>
</reference>
<dbReference type="AlphaFoldDB" id="A0A7W5ZIP9"/>
<feature type="transmembrane region" description="Helical" evidence="2">
    <location>
        <begin position="268"/>
        <end position="289"/>
    </location>
</feature>
<sequence>MSFFERVKAYFSRDNFQKDPELVSFDELEPPKVAAPMPAPVTATMPTLPTMGSITPAVVAAPSQPLFAEEPQSETKSWVMTPPSQKIEWPNWLEDETLLRDEGVIFGLSESKAEEKVAIIRNYFVHQTADWEREVERHGEKIQELNLFIEQKENRITELKEKCSDMESRNHDGEHQLPRTIVGLAFSAAMCVGNYFLIDDTLRPLYPNSQWIAVGVFLAGMFNLFGRVSLFHDTESNVSWRRMLEEVGMPFAAALFVFVQAIQSQGVWRAGALFVFVFFLFLFAGKLLLSNITVLRNDLKIWLTGTNLKKEKSTKTETWDGEVARLTAEIDALRVQKWQILPNLNKAEAEVARLNARRDALIKLFESEFYLARQLRDRLTDKQWREFEKGFE</sequence>